<proteinExistence type="predicted"/>
<reference evidence="1 2" key="1">
    <citation type="submission" date="2019-12" db="EMBL/GenBank/DDBJ databases">
        <title>Novel species isolated from a subtropical stream in China.</title>
        <authorList>
            <person name="Lu H."/>
        </authorList>
    </citation>
    <scope>NUCLEOTIDE SEQUENCE [LARGE SCALE GENOMIC DNA]</scope>
    <source>
        <strain evidence="1 2">CY42W</strain>
    </source>
</reference>
<comment type="caution">
    <text evidence="1">The sequence shown here is derived from an EMBL/GenBank/DDBJ whole genome shotgun (WGS) entry which is preliminary data.</text>
</comment>
<evidence type="ECO:0000313" key="1">
    <source>
        <dbReference type="EMBL" id="MYN24850.1"/>
    </source>
</evidence>
<protein>
    <submittedName>
        <fullName evidence="1">AlpA family phage regulatory protein</fullName>
    </submittedName>
</protein>
<dbReference type="Pfam" id="PF05930">
    <property type="entry name" value="Phage_AlpA"/>
    <property type="match status" value="1"/>
</dbReference>
<accession>A0ABW9VT95</accession>
<sequence length="94" mass="10950">MQQGDPNPRDPIAARPFPAHHPGLVLINRKQLLQKVPPLGKDNTRHGKRRELPRRFAISARHVAWDLQEVDQWIERRRQTAGQLQAPRTDLRTK</sequence>
<keyword evidence="2" id="KW-1185">Reference proteome</keyword>
<name>A0ABW9VT95_9BURK</name>
<dbReference type="EMBL" id="WWCT01000001">
    <property type="protein sequence ID" value="MYN24850.1"/>
    <property type="molecule type" value="Genomic_DNA"/>
</dbReference>
<dbReference type="InterPro" id="IPR010260">
    <property type="entry name" value="AlpA"/>
</dbReference>
<evidence type="ECO:0000313" key="2">
    <source>
        <dbReference type="Proteomes" id="UP000642144"/>
    </source>
</evidence>
<organism evidence="1 2">
    <name type="scientific">Duganella levis</name>
    <dbReference type="NCBI Taxonomy" id="2692169"/>
    <lineage>
        <taxon>Bacteria</taxon>
        <taxon>Pseudomonadati</taxon>
        <taxon>Pseudomonadota</taxon>
        <taxon>Betaproteobacteria</taxon>
        <taxon>Burkholderiales</taxon>
        <taxon>Oxalobacteraceae</taxon>
        <taxon>Telluria group</taxon>
        <taxon>Duganella</taxon>
    </lineage>
</organism>
<gene>
    <name evidence="1" type="ORF">GTP69_00325</name>
</gene>
<dbReference type="Proteomes" id="UP000642144">
    <property type="component" value="Unassembled WGS sequence"/>
</dbReference>